<dbReference type="PANTHER" id="PTHR43700:SF1">
    <property type="entry name" value="PHOSPHORIBOSYLAMINOIMIDAZOLE-SUCCINOCARBOXAMIDE SYNTHASE"/>
    <property type="match status" value="1"/>
</dbReference>
<dbReference type="eggNOG" id="KOG2835">
    <property type="taxonomic scope" value="Eukaryota"/>
</dbReference>
<evidence type="ECO:0000313" key="10">
    <source>
        <dbReference type="Proteomes" id="UP000029121"/>
    </source>
</evidence>
<evidence type="ECO:0000256" key="6">
    <source>
        <dbReference type="ARBA" id="ARBA00022840"/>
    </source>
</evidence>
<dbReference type="Pfam" id="PF01259">
    <property type="entry name" value="SAICAR_synt"/>
    <property type="match status" value="1"/>
</dbReference>
<reference evidence="10" key="1">
    <citation type="journal article" date="2013" name="Nat. Genet.">
        <title>The Capsella rubella genome and the genomic consequences of rapid mating system evolution.</title>
        <authorList>
            <person name="Slotte T."/>
            <person name="Hazzouri K.M."/>
            <person name="Agren J.A."/>
            <person name="Koenig D."/>
            <person name="Maumus F."/>
            <person name="Guo Y.L."/>
            <person name="Steige K."/>
            <person name="Platts A.E."/>
            <person name="Escobar J.S."/>
            <person name="Newman L.K."/>
            <person name="Wang W."/>
            <person name="Mandakova T."/>
            <person name="Vello E."/>
            <person name="Smith L.M."/>
            <person name="Henz S.R."/>
            <person name="Steffen J."/>
            <person name="Takuno S."/>
            <person name="Brandvain Y."/>
            <person name="Coop G."/>
            <person name="Andolfatto P."/>
            <person name="Hu T.T."/>
            <person name="Blanchette M."/>
            <person name="Clark R.M."/>
            <person name="Quesneville H."/>
            <person name="Nordborg M."/>
            <person name="Gaut B.S."/>
            <person name="Lysak M.A."/>
            <person name="Jenkins J."/>
            <person name="Grimwood J."/>
            <person name="Chapman J."/>
            <person name="Prochnik S."/>
            <person name="Shu S."/>
            <person name="Rokhsar D."/>
            <person name="Schmutz J."/>
            <person name="Weigel D."/>
            <person name="Wright S.I."/>
        </authorList>
    </citation>
    <scope>NUCLEOTIDE SEQUENCE [LARGE SCALE GENOMIC DNA]</scope>
    <source>
        <strain evidence="10">cv. Monte Gargano</strain>
    </source>
</reference>
<dbReference type="GO" id="GO:0004639">
    <property type="term" value="F:phosphoribosylaminoimidazolesuccinocarboxamide synthase activity"/>
    <property type="evidence" value="ECO:0007669"/>
    <property type="project" value="UniProtKB-EC"/>
</dbReference>
<dbReference type="Proteomes" id="UP000029121">
    <property type="component" value="Unassembled WGS sequence"/>
</dbReference>
<organism evidence="9 10">
    <name type="scientific">Capsella rubella</name>
    <dbReference type="NCBI Taxonomy" id="81985"/>
    <lineage>
        <taxon>Eukaryota</taxon>
        <taxon>Viridiplantae</taxon>
        <taxon>Streptophyta</taxon>
        <taxon>Embryophyta</taxon>
        <taxon>Tracheophyta</taxon>
        <taxon>Spermatophyta</taxon>
        <taxon>Magnoliopsida</taxon>
        <taxon>eudicotyledons</taxon>
        <taxon>Gunneridae</taxon>
        <taxon>Pentapetalae</taxon>
        <taxon>rosids</taxon>
        <taxon>malvids</taxon>
        <taxon>Brassicales</taxon>
        <taxon>Brassicaceae</taxon>
        <taxon>Camelineae</taxon>
        <taxon>Capsella</taxon>
    </lineage>
</organism>
<evidence type="ECO:0000313" key="9">
    <source>
        <dbReference type="EMBL" id="EOA33175.1"/>
    </source>
</evidence>
<dbReference type="STRING" id="81985.R0I573"/>
<feature type="non-terminal residue" evidence="9">
    <location>
        <position position="1"/>
    </location>
</feature>
<keyword evidence="5" id="KW-0658">Purine biosynthesis</keyword>
<dbReference type="EC" id="6.3.2.6" evidence="2"/>
<protein>
    <recommendedName>
        <fullName evidence="2">phosphoribosylaminoimidazolesuccinocarboxamide synthase</fullName>
        <ecNumber evidence="2">6.3.2.6</ecNumber>
    </recommendedName>
    <alternativeName>
        <fullName evidence="7">SAICAR synthetase</fullName>
    </alternativeName>
</protein>
<evidence type="ECO:0000256" key="3">
    <source>
        <dbReference type="ARBA" id="ARBA00022598"/>
    </source>
</evidence>
<gene>
    <name evidence="9" type="ORF">CARUB_v100152681mg</name>
</gene>
<evidence type="ECO:0000259" key="8">
    <source>
        <dbReference type="Pfam" id="PF01259"/>
    </source>
</evidence>
<dbReference type="InterPro" id="IPR028923">
    <property type="entry name" value="SAICAR_synt/ADE2_N"/>
</dbReference>
<evidence type="ECO:0000256" key="7">
    <source>
        <dbReference type="ARBA" id="ARBA00030409"/>
    </source>
</evidence>
<name>R0I573_9BRAS</name>
<dbReference type="EMBL" id="KB870807">
    <property type="protein sequence ID" value="EOA33175.1"/>
    <property type="molecule type" value="Genomic_DNA"/>
</dbReference>
<keyword evidence="10" id="KW-1185">Reference proteome</keyword>
<evidence type="ECO:0000256" key="4">
    <source>
        <dbReference type="ARBA" id="ARBA00022741"/>
    </source>
</evidence>
<keyword evidence="4" id="KW-0547">Nucleotide-binding</keyword>
<dbReference type="GO" id="GO:0005524">
    <property type="term" value="F:ATP binding"/>
    <property type="evidence" value="ECO:0007669"/>
    <property type="project" value="UniProtKB-KW"/>
</dbReference>
<accession>R0I573</accession>
<dbReference type="AlphaFoldDB" id="R0I573"/>
<dbReference type="GO" id="GO:0009570">
    <property type="term" value="C:chloroplast stroma"/>
    <property type="evidence" value="ECO:0007669"/>
    <property type="project" value="TreeGrafter"/>
</dbReference>
<feature type="domain" description="SAICAR synthetase/ADE2 N-terminal" evidence="8">
    <location>
        <begin position="3"/>
        <end position="104"/>
    </location>
</feature>
<evidence type="ECO:0000256" key="2">
    <source>
        <dbReference type="ARBA" id="ARBA00012217"/>
    </source>
</evidence>
<keyword evidence="6" id="KW-0067">ATP-binding</keyword>
<sequence>IVERGFMTQADFDEASMKALSLFEFGQRVAKDHGLILVDTKYEFRRSSDGSILLIDEIHTPDSSRYWLASSYEERFQKGMEPENVDKEFLRLWFKENCNPYEDENLAKILGVSIAYNCQILPAALTELVTELAWRYVF</sequence>
<dbReference type="UniPathway" id="UPA00074">
    <property type="reaction ID" value="UER00131"/>
</dbReference>
<dbReference type="Gene3D" id="3.30.470.20">
    <property type="entry name" value="ATP-grasp fold, B domain"/>
    <property type="match status" value="1"/>
</dbReference>
<evidence type="ECO:0000256" key="5">
    <source>
        <dbReference type="ARBA" id="ARBA00022755"/>
    </source>
</evidence>
<dbReference type="PANTHER" id="PTHR43700">
    <property type="entry name" value="PHOSPHORIBOSYLAMINOIMIDAZOLE-SUCCINOCARBOXAMIDE SYNTHASE"/>
    <property type="match status" value="1"/>
</dbReference>
<dbReference type="SUPFAM" id="SSF56104">
    <property type="entry name" value="SAICAR synthase-like"/>
    <property type="match status" value="1"/>
</dbReference>
<dbReference type="GO" id="GO:0006189">
    <property type="term" value="P:'de novo' IMP biosynthetic process"/>
    <property type="evidence" value="ECO:0007669"/>
    <property type="project" value="UniProtKB-UniPathway"/>
</dbReference>
<proteinExistence type="predicted"/>
<keyword evidence="3" id="KW-0436">Ligase</keyword>
<comment type="pathway">
    <text evidence="1">Purine metabolism; IMP biosynthesis via de novo pathway; 5-amino-1-(5-phospho-D-ribosyl)imidazole-4-carboxamide from 5-amino-1-(5-phospho-D-ribosyl)imidazole-4-carboxylate: step 1/2.</text>
</comment>
<evidence type="ECO:0000256" key="1">
    <source>
        <dbReference type="ARBA" id="ARBA00004672"/>
    </source>
</evidence>